<comment type="caution">
    <text evidence="2">The sequence shown here is derived from an EMBL/GenBank/DDBJ whole genome shotgun (WGS) entry which is preliminary data.</text>
</comment>
<feature type="signal peptide" evidence="1">
    <location>
        <begin position="1"/>
        <end position="18"/>
    </location>
</feature>
<gene>
    <name evidence="2" type="ORF">K7432_004958</name>
</gene>
<feature type="chain" id="PRO_5045241239" evidence="1">
    <location>
        <begin position="19"/>
        <end position="134"/>
    </location>
</feature>
<protein>
    <submittedName>
        <fullName evidence="2">Uncharacterized protein</fullName>
    </submittedName>
</protein>
<evidence type="ECO:0000256" key="1">
    <source>
        <dbReference type="SAM" id="SignalP"/>
    </source>
</evidence>
<keyword evidence="1" id="KW-0732">Signal</keyword>
<evidence type="ECO:0000313" key="2">
    <source>
        <dbReference type="EMBL" id="KAK9766167.1"/>
    </source>
</evidence>
<organism evidence="2 3">
    <name type="scientific">Basidiobolus ranarum</name>
    <dbReference type="NCBI Taxonomy" id="34480"/>
    <lineage>
        <taxon>Eukaryota</taxon>
        <taxon>Fungi</taxon>
        <taxon>Fungi incertae sedis</taxon>
        <taxon>Zoopagomycota</taxon>
        <taxon>Entomophthoromycotina</taxon>
        <taxon>Basidiobolomycetes</taxon>
        <taxon>Basidiobolales</taxon>
        <taxon>Basidiobolaceae</taxon>
        <taxon>Basidiobolus</taxon>
    </lineage>
</organism>
<sequence length="134" mass="15414">MNKFRFTLLLSCVVTVFAGQAYFLLENGQNENLDGPDEGCVEYGKTITFASRTTFRNGFVIYPDDDCEDQSQAVTFGHNQHSKHFHTPRYVGSVRFFNFRENIPMMNASTRVPEYDAQPHVLYQSPAHFQPTTY</sequence>
<dbReference type="Proteomes" id="UP001479436">
    <property type="component" value="Unassembled WGS sequence"/>
</dbReference>
<dbReference type="EMBL" id="JASJQH010000182">
    <property type="protein sequence ID" value="KAK9766167.1"/>
    <property type="molecule type" value="Genomic_DNA"/>
</dbReference>
<keyword evidence="3" id="KW-1185">Reference proteome</keyword>
<reference evidence="2 3" key="1">
    <citation type="submission" date="2023-04" db="EMBL/GenBank/DDBJ databases">
        <title>Genome of Basidiobolus ranarum AG-B5.</title>
        <authorList>
            <person name="Stajich J.E."/>
            <person name="Carter-House D."/>
            <person name="Gryganskyi A."/>
        </authorList>
    </citation>
    <scope>NUCLEOTIDE SEQUENCE [LARGE SCALE GENOMIC DNA]</scope>
    <source>
        <strain evidence="2 3">AG-B5</strain>
    </source>
</reference>
<name>A0ABR2WXA8_9FUNG</name>
<accession>A0ABR2WXA8</accession>
<proteinExistence type="predicted"/>
<evidence type="ECO:0000313" key="3">
    <source>
        <dbReference type="Proteomes" id="UP001479436"/>
    </source>
</evidence>